<dbReference type="HAMAP" id="MF_00527">
    <property type="entry name" value="3MGH"/>
    <property type="match status" value="1"/>
</dbReference>
<dbReference type="SUPFAM" id="SSF50486">
    <property type="entry name" value="FMT C-terminal domain-like"/>
    <property type="match status" value="1"/>
</dbReference>
<feature type="region of interest" description="Disordered" evidence="9">
    <location>
        <begin position="1"/>
        <end position="35"/>
    </location>
</feature>
<dbReference type="InterPro" id="IPR003180">
    <property type="entry name" value="MPG"/>
</dbReference>
<dbReference type="NCBIfam" id="TIGR00567">
    <property type="entry name" value="3mg"/>
    <property type="match status" value="1"/>
</dbReference>
<evidence type="ECO:0000256" key="7">
    <source>
        <dbReference type="ARBA" id="ARBA00023204"/>
    </source>
</evidence>
<keyword evidence="10" id="KW-1185">Reference proteome</keyword>
<protein>
    <recommendedName>
        <fullName evidence="4">DNA-3-methyladenine glycosylase II</fullName>
        <ecNumber evidence="4">3.2.2.21</ecNumber>
    </recommendedName>
    <alternativeName>
        <fullName evidence="8">3-methyladenine DNA glycosidase</fullName>
    </alternativeName>
</protein>
<organism evidence="10 11">
    <name type="scientific">Saccoglossus kowalevskii</name>
    <name type="common">Acorn worm</name>
    <dbReference type="NCBI Taxonomy" id="10224"/>
    <lineage>
        <taxon>Eukaryota</taxon>
        <taxon>Metazoa</taxon>
        <taxon>Hemichordata</taxon>
        <taxon>Enteropneusta</taxon>
        <taxon>Harrimaniidae</taxon>
        <taxon>Saccoglossus</taxon>
    </lineage>
</organism>
<name>A0ABM0GPS5_SACKO</name>
<evidence type="ECO:0000256" key="4">
    <source>
        <dbReference type="ARBA" id="ARBA00012000"/>
    </source>
</evidence>
<evidence type="ECO:0000256" key="2">
    <source>
        <dbReference type="ARBA" id="ARBA00002421"/>
    </source>
</evidence>
<keyword evidence="5" id="KW-0227">DNA damage</keyword>
<dbReference type="PANTHER" id="PTHR10429:SF0">
    <property type="entry name" value="DNA-3-METHYLADENINE GLYCOSYLASE"/>
    <property type="match status" value="1"/>
</dbReference>
<keyword evidence="7" id="KW-0234">DNA repair</keyword>
<comment type="catalytic activity">
    <reaction evidence="1">
        <text>Hydrolysis of alkylated DNA, releasing 3-methyladenine, 3-methylguanine, 7-methylguanine and 7-methyladenine.</text>
        <dbReference type="EC" id="3.2.2.21"/>
    </reaction>
</comment>
<dbReference type="Pfam" id="PF02245">
    <property type="entry name" value="Pur_DNA_glyco"/>
    <property type="match status" value="1"/>
</dbReference>
<comment type="function">
    <text evidence="2">Hydrolysis of the deoxyribose N-glycosidic bond to excise 3-methyladenine, and 7-methylguanine from the damaged DNA polymer formed by alkylation lesions.</text>
</comment>
<evidence type="ECO:0000256" key="6">
    <source>
        <dbReference type="ARBA" id="ARBA00022801"/>
    </source>
</evidence>
<reference evidence="11" key="1">
    <citation type="submission" date="2025-08" db="UniProtKB">
        <authorList>
            <consortium name="RefSeq"/>
        </authorList>
    </citation>
    <scope>IDENTIFICATION</scope>
    <source>
        <tissue evidence="11">Testes</tissue>
    </source>
</reference>
<dbReference type="RefSeq" id="XP_002734634.1">
    <property type="nucleotide sequence ID" value="XM_002734588.1"/>
</dbReference>
<dbReference type="Gene3D" id="3.10.300.10">
    <property type="entry name" value="Methylpurine-DNA glycosylase (MPG)"/>
    <property type="match status" value="1"/>
</dbReference>
<dbReference type="EC" id="3.2.2.21" evidence="4"/>
<accession>A0ABM0GPS5</accession>
<gene>
    <name evidence="11" type="primary">LOC100373361</name>
</gene>
<evidence type="ECO:0000256" key="1">
    <source>
        <dbReference type="ARBA" id="ARBA00000086"/>
    </source>
</evidence>
<evidence type="ECO:0000256" key="5">
    <source>
        <dbReference type="ARBA" id="ARBA00022763"/>
    </source>
</evidence>
<sequence length="256" mass="28556">MRSKRGKRSASSKSTSTPAKIPKTTVSENKNETTETKLAVKSTDSRLMKEYYKKSCVDLARDLLGKILVRKTEDGERLAGKIVETEAYLGGEDKGAHSYGGKKTEKNAAMFMDPGTCYVYYVYGLYSCVNISSQGEGAAVLIRALDPVNGLAAMHISRSQKRKKESKPFKDHELCNGPSKLCQAMRIDKKNFNCKDLTTIDEMWVEKGVDVDASEIIECPRIGIDYAKEWATKPLRFYIKGNKNVSVKNKEVEKGN</sequence>
<dbReference type="PANTHER" id="PTHR10429">
    <property type="entry name" value="DNA-3-METHYLADENINE GLYCOSYLASE"/>
    <property type="match status" value="1"/>
</dbReference>
<dbReference type="InterPro" id="IPR036995">
    <property type="entry name" value="MPG_sf"/>
</dbReference>
<comment type="similarity">
    <text evidence="3">Belongs to the DNA glycosylase MPG family.</text>
</comment>
<evidence type="ECO:0000256" key="3">
    <source>
        <dbReference type="ARBA" id="ARBA00009232"/>
    </source>
</evidence>
<dbReference type="InterPro" id="IPR011034">
    <property type="entry name" value="Formyl_transferase-like_C_sf"/>
</dbReference>
<feature type="compositionally biased region" description="Basic residues" evidence="9">
    <location>
        <begin position="1"/>
        <end position="10"/>
    </location>
</feature>
<dbReference type="CDD" id="cd00540">
    <property type="entry name" value="AAG"/>
    <property type="match status" value="1"/>
</dbReference>
<proteinExistence type="inferred from homology"/>
<evidence type="ECO:0000313" key="11">
    <source>
        <dbReference type="RefSeq" id="XP_002734634.1"/>
    </source>
</evidence>
<evidence type="ECO:0000256" key="9">
    <source>
        <dbReference type="SAM" id="MobiDB-lite"/>
    </source>
</evidence>
<evidence type="ECO:0000256" key="8">
    <source>
        <dbReference type="ARBA" id="ARBA00033426"/>
    </source>
</evidence>
<feature type="compositionally biased region" description="Low complexity" evidence="9">
    <location>
        <begin position="11"/>
        <end position="25"/>
    </location>
</feature>
<dbReference type="GeneID" id="100373361"/>
<dbReference type="Proteomes" id="UP000694865">
    <property type="component" value="Unplaced"/>
</dbReference>
<evidence type="ECO:0000313" key="10">
    <source>
        <dbReference type="Proteomes" id="UP000694865"/>
    </source>
</evidence>
<keyword evidence="6" id="KW-0378">Hydrolase</keyword>